<accession>A0A5D2TV33</accession>
<organism evidence="2 3">
    <name type="scientific">Gossypium mustelinum</name>
    <name type="common">Cotton</name>
    <name type="synonym">Gossypium caicoense</name>
    <dbReference type="NCBI Taxonomy" id="34275"/>
    <lineage>
        <taxon>Eukaryota</taxon>
        <taxon>Viridiplantae</taxon>
        <taxon>Streptophyta</taxon>
        <taxon>Embryophyta</taxon>
        <taxon>Tracheophyta</taxon>
        <taxon>Spermatophyta</taxon>
        <taxon>Magnoliopsida</taxon>
        <taxon>eudicotyledons</taxon>
        <taxon>Gunneridae</taxon>
        <taxon>Pentapetalae</taxon>
        <taxon>rosids</taxon>
        <taxon>malvids</taxon>
        <taxon>Malvales</taxon>
        <taxon>Malvaceae</taxon>
        <taxon>Malvoideae</taxon>
        <taxon>Gossypium</taxon>
    </lineage>
</organism>
<dbReference type="EMBL" id="CM017656">
    <property type="protein sequence ID" value="TYI68939.1"/>
    <property type="molecule type" value="Genomic_DNA"/>
</dbReference>
<evidence type="ECO:0000313" key="2">
    <source>
        <dbReference type="EMBL" id="TYI68939.1"/>
    </source>
</evidence>
<name>A0A5D2TV33_GOSMU</name>
<sequence>MLPMFRLHTLGLNYVGSMCFSDYAFVLVASNVLQFKCMACAAKITTYSLKGSEKLLQLVSNYSMVSNLKDNEFEVWNQGFFMSPIGAGTIYFLMYLVGLQFMAI</sequence>
<dbReference type="EMBL" id="CM017656">
    <property type="protein sequence ID" value="TYI68940.1"/>
    <property type="molecule type" value="Genomic_DNA"/>
</dbReference>
<keyword evidence="1" id="KW-0812">Transmembrane</keyword>
<evidence type="ECO:0000313" key="3">
    <source>
        <dbReference type="Proteomes" id="UP000323597"/>
    </source>
</evidence>
<feature type="transmembrane region" description="Helical" evidence="1">
    <location>
        <begin position="80"/>
        <end position="103"/>
    </location>
</feature>
<evidence type="ECO:0000256" key="1">
    <source>
        <dbReference type="SAM" id="Phobius"/>
    </source>
</evidence>
<gene>
    <name evidence="2" type="ORF">E1A91_D08G120300v1</name>
</gene>
<keyword evidence="1" id="KW-0472">Membrane</keyword>
<keyword evidence="3" id="KW-1185">Reference proteome</keyword>
<dbReference type="Proteomes" id="UP000323597">
    <property type="component" value="Chromosome D08"/>
</dbReference>
<reference evidence="2 3" key="1">
    <citation type="submission" date="2019-07" db="EMBL/GenBank/DDBJ databases">
        <title>WGS assembly of Gossypium mustelinum.</title>
        <authorList>
            <person name="Chen Z.J."/>
            <person name="Sreedasyam A."/>
            <person name="Ando A."/>
            <person name="Song Q."/>
            <person name="De L."/>
            <person name="Hulse-Kemp A."/>
            <person name="Ding M."/>
            <person name="Ye W."/>
            <person name="Kirkbride R."/>
            <person name="Jenkins J."/>
            <person name="Plott C."/>
            <person name="Lovell J."/>
            <person name="Lin Y.-M."/>
            <person name="Vaughn R."/>
            <person name="Liu B."/>
            <person name="Li W."/>
            <person name="Simpson S."/>
            <person name="Scheffler B."/>
            <person name="Saski C."/>
            <person name="Grover C."/>
            <person name="Hu G."/>
            <person name="Conover J."/>
            <person name="Carlson J."/>
            <person name="Shu S."/>
            <person name="Boston L."/>
            <person name="Williams M."/>
            <person name="Peterson D."/>
            <person name="Mcgee K."/>
            <person name="Jones D."/>
            <person name="Wendel J."/>
            <person name="Stelly D."/>
            <person name="Grimwood J."/>
            <person name="Schmutz J."/>
        </authorList>
    </citation>
    <scope>NUCLEOTIDE SEQUENCE [LARGE SCALE GENOMIC DNA]</scope>
    <source>
        <strain evidence="2">1408120.09</strain>
    </source>
</reference>
<dbReference type="AlphaFoldDB" id="A0A5D2TV33"/>
<keyword evidence="1" id="KW-1133">Transmembrane helix</keyword>
<feature type="transmembrane region" description="Helical" evidence="1">
    <location>
        <begin position="12"/>
        <end position="33"/>
    </location>
</feature>
<proteinExistence type="predicted"/>
<protein>
    <submittedName>
        <fullName evidence="2">Uncharacterized protein</fullName>
    </submittedName>
</protein>